<reference evidence="2 3" key="1">
    <citation type="submission" date="2015-01" db="EMBL/GenBank/DDBJ databases">
        <title>Erwinia tracheiphila.</title>
        <authorList>
            <person name="Shapiro L.R."/>
        </authorList>
    </citation>
    <scope>NUCLEOTIDE SEQUENCE [LARGE SCALE GENOMIC DNA]</scope>
    <source>
        <strain evidence="2 3">BuffGH</strain>
    </source>
</reference>
<evidence type="ECO:0000313" key="2">
    <source>
        <dbReference type="EMBL" id="KKF35110.1"/>
    </source>
</evidence>
<reference evidence="1 4" key="2">
    <citation type="submission" date="2016-01" db="EMBL/GenBank/DDBJ databases">
        <authorList>
            <person name="Oliw E.H."/>
        </authorList>
    </citation>
    <scope>NUCLEOTIDE SEQUENCE [LARGE SCALE GENOMIC DNA]</scope>
    <source>
        <strain evidence="1 4">MDcuke</strain>
    </source>
</reference>
<dbReference type="EMBL" id="JXNU01000003">
    <property type="protein sequence ID" value="KKF35110.1"/>
    <property type="molecule type" value="Genomic_DNA"/>
</dbReference>
<dbReference type="Proteomes" id="UP000033924">
    <property type="component" value="Unassembled WGS sequence"/>
</dbReference>
<gene>
    <name evidence="1" type="ORF">AV903_10425</name>
    <name evidence="2" type="ORF">SY86_06200</name>
</gene>
<organism evidence="2 3">
    <name type="scientific">Erwinia tracheiphila</name>
    <dbReference type="NCBI Taxonomy" id="65700"/>
    <lineage>
        <taxon>Bacteria</taxon>
        <taxon>Pseudomonadati</taxon>
        <taxon>Pseudomonadota</taxon>
        <taxon>Gammaproteobacteria</taxon>
        <taxon>Enterobacterales</taxon>
        <taxon>Erwiniaceae</taxon>
        <taxon>Erwinia</taxon>
    </lineage>
</organism>
<dbReference type="SUPFAM" id="SSF56399">
    <property type="entry name" value="ADP-ribosylation"/>
    <property type="match status" value="1"/>
</dbReference>
<keyword evidence="3" id="KW-1185">Reference proteome</keyword>
<evidence type="ECO:0000313" key="1">
    <source>
        <dbReference type="EMBL" id="AXF76372.1"/>
    </source>
</evidence>
<dbReference type="PATRIC" id="fig|65700.7.peg.1565"/>
<evidence type="ECO:0000313" key="3">
    <source>
        <dbReference type="Proteomes" id="UP000033924"/>
    </source>
</evidence>
<evidence type="ECO:0000313" key="4">
    <source>
        <dbReference type="Proteomes" id="UP000264980"/>
    </source>
</evidence>
<name>A0A0M2K6S2_9GAMM</name>
<protein>
    <submittedName>
        <fullName evidence="2">Uncharacterized protein</fullName>
    </submittedName>
</protein>
<sequence>MYGPFDLDKRFSVRRWGTNKEPVMVYRQDNRSLDEIIVVGGFYPRKEKLGTIEDNMTGSHDQYSCFSTSINRLKSVSYGKYQYTIYLEPHQEIDTAATLKVSHGTPSDGVEFAVPGIITPRKKDAVPKSVIV</sequence>
<dbReference type="RefSeq" id="WP_016189838.1">
    <property type="nucleotide sequence ID" value="NZ_CP013970.1"/>
</dbReference>
<dbReference type="Gene3D" id="3.90.210.10">
    <property type="entry name" value="Heat-Labile Enterotoxin, subunit A"/>
    <property type="match status" value="1"/>
</dbReference>
<accession>A0A0M2K6S2</accession>
<dbReference type="EMBL" id="CP013970">
    <property type="protein sequence ID" value="AXF76372.1"/>
    <property type="molecule type" value="Genomic_DNA"/>
</dbReference>
<dbReference type="AlphaFoldDB" id="A0A0M2K6S2"/>
<dbReference type="Proteomes" id="UP000264980">
    <property type="component" value="Chromosome"/>
</dbReference>
<proteinExistence type="predicted"/>